<dbReference type="SUPFAM" id="SSF56219">
    <property type="entry name" value="DNase I-like"/>
    <property type="match status" value="1"/>
</dbReference>
<name>A0A0L7L3F4_OPEBR</name>
<sequence>MIDLTNIDCINLGLDSISVAKTITCDIEDIGKYLTKTKVYNLNLISQNIRSINCNMNSFTSLIVRSKTDRNVIVLTECWLPSAKYIPDLKGYNSISTTVHKTQNEGVVIYYNNNLNITYEEPQISDANCLLLKLNSETCVIGIYRPPAKNDTTSFIHSIDSLLATLSNFKNIVLCGDINIDITADTEDKRCHDYLNVLSSHSLLPAHLLPTHGFTCLDHLMMKTKLDAICFIVESSITDHECVALNMVQNAKLEYINKTFSRIDYDGLDSAVNNIDFQSVLNSKDVNIATNLFIDYLKTAIKANTQVVKIPNRKRTYKPWITKALLRCMRNRDNLHKKLKKDPSNEVLLITYKRYRNFCTSVLKKAKRKYEKEEIENAKDNKKKLWEISMVKRNLLITPLNLLKQSNKTKSVNDVNLYFSNIGKKLAEVLDTKSLTCDVNKDCFKSSAPKNSLVLLPTDEYEVFQLIMGLKNKCAVGLDQISGSIIKKYAHLLTGPVTHICNLAFTNGEFPRSFKTALIRPIYKT</sequence>
<accession>A0A0L7L3F4</accession>
<evidence type="ECO:0000313" key="2">
    <source>
        <dbReference type="Proteomes" id="UP000037510"/>
    </source>
</evidence>
<dbReference type="AlphaFoldDB" id="A0A0L7L3F4"/>
<dbReference type="PANTHER" id="PTHR47510:SF3">
    <property type="entry name" value="ENDO_EXONUCLEASE_PHOSPHATASE DOMAIN-CONTAINING PROTEIN"/>
    <property type="match status" value="1"/>
</dbReference>
<gene>
    <name evidence="1" type="ORF">OBRU01_16237</name>
</gene>
<dbReference type="InterPro" id="IPR036691">
    <property type="entry name" value="Endo/exonu/phosph_ase_sf"/>
</dbReference>
<dbReference type="STRING" id="104452.A0A0L7L3F4"/>
<reference evidence="1 2" key="1">
    <citation type="journal article" date="2015" name="Genome Biol. Evol.">
        <title>The genome of winter moth (Operophtera brumata) provides a genomic perspective on sexual dimorphism and phenology.</title>
        <authorList>
            <person name="Derks M.F."/>
            <person name="Smit S."/>
            <person name="Salis L."/>
            <person name="Schijlen E."/>
            <person name="Bossers A."/>
            <person name="Mateman C."/>
            <person name="Pijl A.S."/>
            <person name="de Ridder D."/>
            <person name="Groenen M.A."/>
            <person name="Visser M.E."/>
            <person name="Megens H.J."/>
        </authorList>
    </citation>
    <scope>NUCLEOTIDE SEQUENCE [LARGE SCALE GENOMIC DNA]</scope>
    <source>
        <strain evidence="1">WM2013NL</strain>
        <tissue evidence="1">Head and thorax</tissue>
    </source>
</reference>
<feature type="non-terminal residue" evidence="1">
    <location>
        <position position="525"/>
    </location>
</feature>
<comment type="caution">
    <text evidence="1">The sequence shown here is derived from an EMBL/GenBank/DDBJ whole genome shotgun (WGS) entry which is preliminary data.</text>
</comment>
<organism evidence="1 2">
    <name type="scientific">Operophtera brumata</name>
    <name type="common">Winter moth</name>
    <name type="synonym">Phalaena brumata</name>
    <dbReference type="NCBI Taxonomy" id="104452"/>
    <lineage>
        <taxon>Eukaryota</taxon>
        <taxon>Metazoa</taxon>
        <taxon>Ecdysozoa</taxon>
        <taxon>Arthropoda</taxon>
        <taxon>Hexapoda</taxon>
        <taxon>Insecta</taxon>
        <taxon>Pterygota</taxon>
        <taxon>Neoptera</taxon>
        <taxon>Endopterygota</taxon>
        <taxon>Lepidoptera</taxon>
        <taxon>Glossata</taxon>
        <taxon>Ditrysia</taxon>
        <taxon>Geometroidea</taxon>
        <taxon>Geometridae</taxon>
        <taxon>Larentiinae</taxon>
        <taxon>Operophtera</taxon>
    </lineage>
</organism>
<dbReference type="Proteomes" id="UP000037510">
    <property type="component" value="Unassembled WGS sequence"/>
</dbReference>
<evidence type="ECO:0000313" key="1">
    <source>
        <dbReference type="EMBL" id="KOB69809.1"/>
    </source>
</evidence>
<keyword evidence="2" id="KW-1185">Reference proteome</keyword>
<dbReference type="Gene3D" id="3.60.10.10">
    <property type="entry name" value="Endonuclease/exonuclease/phosphatase"/>
    <property type="match status" value="1"/>
</dbReference>
<proteinExistence type="predicted"/>
<dbReference type="PANTHER" id="PTHR47510">
    <property type="entry name" value="REVERSE TRANSCRIPTASE DOMAIN-CONTAINING PROTEIN"/>
    <property type="match status" value="1"/>
</dbReference>
<protein>
    <submittedName>
        <fullName evidence="1">Putative tick transposon</fullName>
    </submittedName>
</protein>
<dbReference type="EMBL" id="JTDY01003281">
    <property type="protein sequence ID" value="KOB69809.1"/>
    <property type="molecule type" value="Genomic_DNA"/>
</dbReference>